<gene>
    <name evidence="2" type="ORF">GCM10022408_11540</name>
</gene>
<comment type="caution">
    <text evidence="2">The sequence shown here is derived from an EMBL/GenBank/DDBJ whole genome shotgun (WGS) entry which is preliminary data.</text>
</comment>
<dbReference type="InterPro" id="IPR006482">
    <property type="entry name" value="Cas7_Csh2/Csh2"/>
</dbReference>
<evidence type="ECO:0008006" key="4">
    <source>
        <dbReference type="Google" id="ProtNLM"/>
    </source>
</evidence>
<proteinExistence type="predicted"/>
<protein>
    <recommendedName>
        <fullName evidence="4">Type I-B CRISPR-associated protein Cas7/Csh2</fullName>
    </recommendedName>
</protein>
<organism evidence="2 3">
    <name type="scientific">Hymenobacter fastidiosus</name>
    <dbReference type="NCBI Taxonomy" id="486264"/>
    <lineage>
        <taxon>Bacteria</taxon>
        <taxon>Pseudomonadati</taxon>
        <taxon>Bacteroidota</taxon>
        <taxon>Cytophagia</taxon>
        <taxon>Cytophagales</taxon>
        <taxon>Hymenobacteraceae</taxon>
        <taxon>Hymenobacter</taxon>
    </lineage>
</organism>
<keyword evidence="3" id="KW-1185">Reference proteome</keyword>
<dbReference type="Pfam" id="PF05107">
    <property type="entry name" value="Cas_Cas7"/>
    <property type="match status" value="1"/>
</dbReference>
<dbReference type="RefSeq" id="WP_345071608.1">
    <property type="nucleotide sequence ID" value="NZ_BAABDJ010000007.1"/>
</dbReference>
<evidence type="ECO:0000313" key="3">
    <source>
        <dbReference type="Proteomes" id="UP001500567"/>
    </source>
</evidence>
<reference evidence="3" key="1">
    <citation type="journal article" date="2019" name="Int. J. Syst. Evol. Microbiol.">
        <title>The Global Catalogue of Microorganisms (GCM) 10K type strain sequencing project: providing services to taxonomists for standard genome sequencing and annotation.</title>
        <authorList>
            <consortium name="The Broad Institute Genomics Platform"/>
            <consortium name="The Broad Institute Genome Sequencing Center for Infectious Disease"/>
            <person name="Wu L."/>
            <person name="Ma J."/>
        </authorList>
    </citation>
    <scope>NUCLEOTIDE SEQUENCE [LARGE SCALE GENOMIC DNA]</scope>
    <source>
        <strain evidence="3">JCM 17224</strain>
    </source>
</reference>
<feature type="region of interest" description="Disordered" evidence="1">
    <location>
        <begin position="18"/>
        <end position="37"/>
    </location>
</feature>
<evidence type="ECO:0000313" key="2">
    <source>
        <dbReference type="EMBL" id="GAA4001922.1"/>
    </source>
</evidence>
<dbReference type="EMBL" id="BAABDJ010000007">
    <property type="protein sequence ID" value="GAA4001922.1"/>
    <property type="molecule type" value="Genomic_DNA"/>
</dbReference>
<dbReference type="InterPro" id="IPR013419">
    <property type="entry name" value="CRISPR-assoc_prot_Cas7/Csh2"/>
</dbReference>
<evidence type="ECO:0000256" key="1">
    <source>
        <dbReference type="SAM" id="MobiDB-lite"/>
    </source>
</evidence>
<dbReference type="Proteomes" id="UP001500567">
    <property type="component" value="Unassembled WGS sequence"/>
</dbReference>
<sequence>MSLLQRNSDFLFLYEATQCNPNGDPDQENKPRMDYDTDTNLVTDTRVKRYVRDYLKMMGHEIFVDGEEGAKVSPDSKLAAVITRLIADSSKLDSTFAEKPELRAQLQQVIDAEKTPEKVFEELQNKKKEAEYRPLNLYLLAQMVKQQFVDIRLFGSAFAVKGFNRAYTGPVQLNWGYSLNRVKLMDSSTIASTMNDDNGTFGKDYRVHYSLLAFNGSANRYAAQTSGLTEEDMELFRKALWESIPALPTRSKLNQYPKLYVEVVYKDGSSNGQLGDLRSYVRATAITADEKAVRRLEDLTLDTTALTQAIEASEAVDYVIVRTGPGVTFTNPKPRR</sequence>
<name>A0ABP7RTA8_9BACT</name>
<dbReference type="NCBIfam" id="TIGR02590">
    <property type="entry name" value="cas_Csh2"/>
    <property type="match status" value="1"/>
</dbReference>
<accession>A0ABP7RTA8</accession>
<dbReference type="NCBIfam" id="TIGR01595">
    <property type="entry name" value="cas_CT1132"/>
    <property type="match status" value="1"/>
</dbReference>